<accession>A0A9W6W535</accession>
<evidence type="ECO:0000313" key="1">
    <source>
        <dbReference type="EMBL" id="GLY91089.1"/>
    </source>
</evidence>
<evidence type="ECO:0000313" key="2">
    <source>
        <dbReference type="Proteomes" id="UP001165074"/>
    </source>
</evidence>
<gene>
    <name evidence="1" type="ORF">Airi02_090180</name>
</gene>
<comment type="caution">
    <text evidence="1">The sequence shown here is derived from an EMBL/GenBank/DDBJ whole genome shotgun (WGS) entry which is preliminary data.</text>
</comment>
<sequence>MSTPTKEELRITVSLIAKAAEHLEQTRERTKLSKTDIVNRAISLYEFIDAELSAGGELTLRRTDGTSHLIKLL</sequence>
<organism evidence="1 2">
    <name type="scientific">Actinoallomurus iriomotensis</name>
    <dbReference type="NCBI Taxonomy" id="478107"/>
    <lineage>
        <taxon>Bacteria</taxon>
        <taxon>Bacillati</taxon>
        <taxon>Actinomycetota</taxon>
        <taxon>Actinomycetes</taxon>
        <taxon>Streptosporangiales</taxon>
        <taxon>Thermomonosporaceae</taxon>
        <taxon>Actinoallomurus</taxon>
    </lineage>
</organism>
<proteinExistence type="predicted"/>
<evidence type="ECO:0008006" key="3">
    <source>
        <dbReference type="Google" id="ProtNLM"/>
    </source>
</evidence>
<dbReference type="Proteomes" id="UP001165074">
    <property type="component" value="Unassembled WGS sequence"/>
</dbReference>
<keyword evidence="2" id="KW-1185">Reference proteome</keyword>
<name>A0A9W6W535_9ACTN</name>
<dbReference type="AlphaFoldDB" id="A0A9W6W535"/>
<reference evidence="1" key="1">
    <citation type="submission" date="2023-03" db="EMBL/GenBank/DDBJ databases">
        <title>Actinoallomurus iriomotensis NBRC 103684.</title>
        <authorList>
            <person name="Ichikawa N."/>
            <person name="Sato H."/>
            <person name="Tonouchi N."/>
        </authorList>
    </citation>
    <scope>NUCLEOTIDE SEQUENCE</scope>
    <source>
        <strain evidence="1">NBRC 103684</strain>
    </source>
</reference>
<dbReference type="EMBL" id="BSTK01000018">
    <property type="protein sequence ID" value="GLY91089.1"/>
    <property type="molecule type" value="Genomic_DNA"/>
</dbReference>
<dbReference type="RefSeq" id="WP_285582447.1">
    <property type="nucleotide sequence ID" value="NZ_BSTK01000018.1"/>
</dbReference>
<protein>
    <recommendedName>
        <fullName evidence="3">Ribbon-helix-helix protein CopG domain-containing protein</fullName>
    </recommendedName>
</protein>